<dbReference type="InterPro" id="IPR008331">
    <property type="entry name" value="Ferritin_DPS_dom"/>
</dbReference>
<dbReference type="SUPFAM" id="SSF47240">
    <property type="entry name" value="Ferritin-like"/>
    <property type="match status" value="1"/>
</dbReference>
<accession>A0A562BPS7</accession>
<dbReference type="OrthoDB" id="5291582at2"/>
<dbReference type="InterPro" id="IPR009078">
    <property type="entry name" value="Ferritin-like_SF"/>
</dbReference>
<feature type="domain" description="Ferritin/DPS" evidence="1">
    <location>
        <begin position="132"/>
        <end position="242"/>
    </location>
</feature>
<dbReference type="AlphaFoldDB" id="A0A562BPS7"/>
<dbReference type="EMBL" id="VLJN01000010">
    <property type="protein sequence ID" value="TWG87256.1"/>
    <property type="molecule type" value="Genomic_DNA"/>
</dbReference>
<dbReference type="CDD" id="cd00657">
    <property type="entry name" value="Ferritin_like"/>
    <property type="match status" value="1"/>
</dbReference>
<protein>
    <submittedName>
        <fullName evidence="2">Ferritin-like protein</fullName>
    </submittedName>
</protein>
<gene>
    <name evidence="2" type="ORF">L602_001800000650</name>
</gene>
<reference evidence="2 3" key="1">
    <citation type="submission" date="2019-07" db="EMBL/GenBank/DDBJ databases">
        <title>Genome sequencing of lignin-degrading bacterial isolates.</title>
        <authorList>
            <person name="Gladden J."/>
        </authorList>
    </citation>
    <scope>NUCLEOTIDE SEQUENCE [LARGE SCALE GENOMIC DNA]</scope>
    <source>
        <strain evidence="2 3">J11</strain>
    </source>
</reference>
<keyword evidence="3" id="KW-1185">Reference proteome</keyword>
<evidence type="ECO:0000259" key="1">
    <source>
        <dbReference type="Pfam" id="PF00210"/>
    </source>
</evidence>
<evidence type="ECO:0000313" key="3">
    <source>
        <dbReference type="Proteomes" id="UP000318141"/>
    </source>
</evidence>
<organism evidence="2 3">
    <name type="scientific">Cupriavidus gilardii J11</name>
    <dbReference type="NCBI Taxonomy" id="936133"/>
    <lineage>
        <taxon>Bacteria</taxon>
        <taxon>Pseudomonadati</taxon>
        <taxon>Pseudomonadota</taxon>
        <taxon>Betaproteobacteria</taxon>
        <taxon>Burkholderiales</taxon>
        <taxon>Burkholderiaceae</taxon>
        <taxon>Cupriavidus</taxon>
    </lineage>
</organism>
<evidence type="ECO:0000313" key="2">
    <source>
        <dbReference type="EMBL" id="TWG87256.1"/>
    </source>
</evidence>
<dbReference type="GO" id="GO:0008199">
    <property type="term" value="F:ferric iron binding"/>
    <property type="evidence" value="ECO:0007669"/>
    <property type="project" value="InterPro"/>
</dbReference>
<dbReference type="Proteomes" id="UP000318141">
    <property type="component" value="Unassembled WGS sequence"/>
</dbReference>
<sequence length="249" mass="27264">MQPTTHMGMNRTGAQMSPVDTEAMERYAETMGPDSGIDDMNVPGEAQPAAEMRAQYIDQGEQVGSVPLPGTMKGAVSTTMDKLTGNRPEVLIDKLGERLAFERTGTRLYEMMLAKCREIDTSAVDPDVLGRLSHFRDEEAEHFAMVDEAMRSIGADPTAMTPCADVSAVASMGVLQVIADPRTNLPQCLNALLMAEMTDNAGWELLIKLAAETGHTEMAEKFRQALVQEEEHMATIKQWLERCVITEAA</sequence>
<proteinExistence type="predicted"/>
<dbReference type="InterPro" id="IPR012347">
    <property type="entry name" value="Ferritin-like"/>
</dbReference>
<comment type="caution">
    <text evidence="2">The sequence shown here is derived from an EMBL/GenBank/DDBJ whole genome shotgun (WGS) entry which is preliminary data.</text>
</comment>
<name>A0A562BPS7_9BURK</name>
<dbReference type="Gene3D" id="1.20.1260.10">
    <property type="match status" value="1"/>
</dbReference>
<dbReference type="Pfam" id="PF00210">
    <property type="entry name" value="Ferritin"/>
    <property type="match status" value="1"/>
</dbReference>